<dbReference type="EMBL" id="JAGHKP010000002">
    <property type="protein sequence ID" value="MBO9153421.1"/>
    <property type="molecule type" value="Genomic_DNA"/>
</dbReference>
<dbReference type="PANTHER" id="PTHR30605">
    <property type="entry name" value="ANHYDRO-N-ACETYLMURAMIC ACID KINASE"/>
    <property type="match status" value="1"/>
</dbReference>
<dbReference type="InterPro" id="IPR005338">
    <property type="entry name" value="Anhydro_N_Ac-Mur_kinase"/>
</dbReference>
<accession>A0ABS3YFG7</accession>
<name>A0ABS3YFG7_9BACT</name>
<dbReference type="Pfam" id="PF03702">
    <property type="entry name" value="AnmK"/>
    <property type="match status" value="1"/>
</dbReference>
<gene>
    <name evidence="1" type="ORF">J7I43_14430</name>
</gene>
<proteinExistence type="predicted"/>
<keyword evidence="1" id="KW-0808">Transferase</keyword>
<dbReference type="NCBIfam" id="NF007144">
    <property type="entry name" value="PRK09585.2-3"/>
    <property type="match status" value="1"/>
</dbReference>
<dbReference type="InterPro" id="IPR043129">
    <property type="entry name" value="ATPase_NBD"/>
</dbReference>
<reference evidence="2" key="1">
    <citation type="submission" date="2021-03" db="EMBL/GenBank/DDBJ databases">
        <title>Assistant Professor.</title>
        <authorList>
            <person name="Huq M.A."/>
        </authorList>
    </citation>
    <scope>NUCLEOTIDE SEQUENCE [LARGE SCALE GENOMIC DNA]</scope>
    <source>
        <strain evidence="2">MAH-28</strain>
    </source>
</reference>
<keyword evidence="1" id="KW-0418">Kinase</keyword>
<dbReference type="Gene3D" id="3.30.420.40">
    <property type="match status" value="2"/>
</dbReference>
<protein>
    <submittedName>
        <fullName evidence="1">Anhydro-N-acetylmuramic acid kinase</fullName>
        <ecNumber evidence="1">2.7.1.170</ecNumber>
    </submittedName>
</protein>
<sequence length="363" mass="38954">MVYNVIGLMSGSSLDGLDIAFVELSEVRGQWGYVIHAAECLPYGAQWVQDLKTAVGLPAREYQLLHTAYGHYIGREVKEFIRRHHLEHRVHFIASHGHTTFHIPEQKMTAQLGDGAAIAAETGLPVISDLRSMDVALGGQGAPIVPIGEKLLFHGYDYWLNLGGIANLSAKTGDVYHAFDVCPANRVLDALVSALGKNYDENGALAAGGVADAKLLDALNAQEYYAQPFPKSLANDFGTGVILPLIGTYTLSVQGKLRTYVEHIAQQVAAAVKAVSGENTPEKKLLVTGGGAFNHFLIKTVKSQLEPLGITVVVPDEQTVAYKEALVMALIGALRWRQQPNALSSVTGASRDSINGALYLGEG</sequence>
<dbReference type="PANTHER" id="PTHR30605:SF0">
    <property type="entry name" value="ANHYDRO-N-ACETYLMURAMIC ACID KINASE"/>
    <property type="match status" value="1"/>
</dbReference>
<evidence type="ECO:0000313" key="1">
    <source>
        <dbReference type="EMBL" id="MBO9153421.1"/>
    </source>
</evidence>
<keyword evidence="2" id="KW-1185">Reference proteome</keyword>
<comment type="caution">
    <text evidence="1">The sequence shown here is derived from an EMBL/GenBank/DDBJ whole genome shotgun (WGS) entry which is preliminary data.</text>
</comment>
<dbReference type="GO" id="GO:0016301">
    <property type="term" value="F:kinase activity"/>
    <property type="evidence" value="ECO:0007669"/>
    <property type="project" value="UniProtKB-KW"/>
</dbReference>
<dbReference type="RefSeq" id="WP_209146385.1">
    <property type="nucleotide sequence ID" value="NZ_JAGHKP010000002.1"/>
</dbReference>
<organism evidence="1 2">
    <name type="scientific">Chitinophaga chungangae</name>
    <dbReference type="NCBI Taxonomy" id="2821488"/>
    <lineage>
        <taxon>Bacteria</taxon>
        <taxon>Pseudomonadati</taxon>
        <taxon>Bacteroidota</taxon>
        <taxon>Chitinophagia</taxon>
        <taxon>Chitinophagales</taxon>
        <taxon>Chitinophagaceae</taxon>
        <taxon>Chitinophaga</taxon>
    </lineage>
</organism>
<dbReference type="EC" id="2.7.1.170" evidence="1"/>
<dbReference type="SUPFAM" id="SSF53067">
    <property type="entry name" value="Actin-like ATPase domain"/>
    <property type="match status" value="1"/>
</dbReference>
<dbReference type="Proteomes" id="UP000679126">
    <property type="component" value="Unassembled WGS sequence"/>
</dbReference>
<evidence type="ECO:0000313" key="2">
    <source>
        <dbReference type="Proteomes" id="UP000679126"/>
    </source>
</evidence>